<reference evidence="1" key="1">
    <citation type="submission" date="2021-02" db="EMBL/GenBank/DDBJ databases">
        <authorList>
            <person name="Nowell W R."/>
        </authorList>
    </citation>
    <scope>NUCLEOTIDE SEQUENCE</scope>
</reference>
<evidence type="ECO:0000313" key="2">
    <source>
        <dbReference type="Proteomes" id="UP000663828"/>
    </source>
</evidence>
<sequence>MNGLESLTPSNCKTNTFTKNESAVCTFQIWIQSKKYTLSQPSSTVPIWENKASLSLSTVDTSPSTLKDERIELKISALKHTDVSIQSTFMYYFCSTDLCNTLDNMKRVINATTVNFDYSRVISQLAANESVTIDNPIPYDSYIKNAGSTFVVPFCMPCHTSSNSSEPITTCIKAEARTCGIYKCGACYWAKPIEEHVLAAFEHQKIFWINTRNITFSFWYTCTLPYCNTEKKQDEIKSLYELNFDMNKFAGEVVISTTELPSSTANNSLCSNIGVIVILLFCLLFGCV</sequence>
<keyword evidence="2" id="KW-1185">Reference proteome</keyword>
<dbReference type="EMBL" id="CAJNOR010004004">
    <property type="protein sequence ID" value="CAF1467280.1"/>
    <property type="molecule type" value="Genomic_DNA"/>
</dbReference>
<gene>
    <name evidence="1" type="ORF">XAT740_LOCUS37770</name>
</gene>
<proteinExistence type="predicted"/>
<protein>
    <submittedName>
        <fullName evidence="1">Uncharacterized protein</fullName>
    </submittedName>
</protein>
<evidence type="ECO:0000313" key="1">
    <source>
        <dbReference type="EMBL" id="CAF1467280.1"/>
    </source>
</evidence>
<comment type="caution">
    <text evidence="1">The sequence shown here is derived from an EMBL/GenBank/DDBJ whole genome shotgun (WGS) entry which is preliminary data.</text>
</comment>
<accession>A0A815QW27</accession>
<organism evidence="1 2">
    <name type="scientific">Adineta ricciae</name>
    <name type="common">Rotifer</name>
    <dbReference type="NCBI Taxonomy" id="249248"/>
    <lineage>
        <taxon>Eukaryota</taxon>
        <taxon>Metazoa</taxon>
        <taxon>Spiralia</taxon>
        <taxon>Gnathifera</taxon>
        <taxon>Rotifera</taxon>
        <taxon>Eurotatoria</taxon>
        <taxon>Bdelloidea</taxon>
        <taxon>Adinetida</taxon>
        <taxon>Adinetidae</taxon>
        <taxon>Adineta</taxon>
    </lineage>
</organism>
<dbReference type="Proteomes" id="UP000663828">
    <property type="component" value="Unassembled WGS sequence"/>
</dbReference>
<dbReference type="AlphaFoldDB" id="A0A815QW27"/>
<name>A0A815QW27_ADIRI</name>